<evidence type="ECO:0000313" key="1">
    <source>
        <dbReference type="EMBL" id="GER55032.1"/>
    </source>
</evidence>
<dbReference type="OrthoDB" id="1988891at2759"/>
<comment type="caution">
    <text evidence="1">The sequence shown here is derived from an EMBL/GenBank/DDBJ whole genome shotgun (WGS) entry which is preliminary data.</text>
</comment>
<proteinExistence type="predicted"/>
<name>A0A5A7RC13_STRAF</name>
<keyword evidence="2" id="KW-1185">Reference proteome</keyword>
<protein>
    <submittedName>
        <fullName evidence="1">Chlorovirus glycoprotein repeat domain-containing protein</fullName>
    </submittedName>
</protein>
<gene>
    <name evidence="1" type="ORF">STAS_32673</name>
</gene>
<dbReference type="Proteomes" id="UP000325081">
    <property type="component" value="Unassembled WGS sequence"/>
</dbReference>
<accession>A0A5A7RC13</accession>
<dbReference type="AlphaFoldDB" id="A0A5A7RC13"/>
<dbReference type="EMBL" id="BKCP01011625">
    <property type="protein sequence ID" value="GER55032.1"/>
    <property type="molecule type" value="Genomic_DNA"/>
</dbReference>
<reference evidence="2" key="1">
    <citation type="journal article" date="2019" name="Curr. Biol.">
        <title>Genome Sequence of Striga asiatica Provides Insight into the Evolution of Plant Parasitism.</title>
        <authorList>
            <person name="Yoshida S."/>
            <person name="Kim S."/>
            <person name="Wafula E.K."/>
            <person name="Tanskanen J."/>
            <person name="Kim Y.M."/>
            <person name="Honaas L."/>
            <person name="Yang Z."/>
            <person name="Spallek T."/>
            <person name="Conn C.E."/>
            <person name="Ichihashi Y."/>
            <person name="Cheong K."/>
            <person name="Cui S."/>
            <person name="Der J.P."/>
            <person name="Gundlach H."/>
            <person name="Jiao Y."/>
            <person name="Hori C."/>
            <person name="Ishida J.K."/>
            <person name="Kasahara H."/>
            <person name="Kiba T."/>
            <person name="Kim M.S."/>
            <person name="Koo N."/>
            <person name="Laohavisit A."/>
            <person name="Lee Y.H."/>
            <person name="Lumba S."/>
            <person name="McCourt P."/>
            <person name="Mortimer J.C."/>
            <person name="Mutuku J.M."/>
            <person name="Nomura T."/>
            <person name="Sasaki-Sekimoto Y."/>
            <person name="Seto Y."/>
            <person name="Wang Y."/>
            <person name="Wakatake T."/>
            <person name="Sakakibara H."/>
            <person name="Demura T."/>
            <person name="Yamaguchi S."/>
            <person name="Yoneyama K."/>
            <person name="Manabe R.I."/>
            <person name="Nelson D.C."/>
            <person name="Schulman A.H."/>
            <person name="Timko M.P."/>
            <person name="dePamphilis C.W."/>
            <person name="Choi D."/>
            <person name="Shirasu K."/>
        </authorList>
    </citation>
    <scope>NUCLEOTIDE SEQUENCE [LARGE SCALE GENOMIC DNA]</scope>
    <source>
        <strain evidence="2">cv. UVA1</strain>
    </source>
</reference>
<evidence type="ECO:0000313" key="2">
    <source>
        <dbReference type="Proteomes" id="UP000325081"/>
    </source>
</evidence>
<sequence>MGGARAEVSFDPKICSRMAWNEWPGSGSTKWDWSRKKIRDDFGSEVLIGLDSDPSTPLISGLKFFIQPSMWSNDRFSITRTTTVFIGPVPAPVQCRWPARRRRRRNTVAEDVFAIYYVVLFKGMSTMECVIVYKLSGGDSIHVWSPF</sequence>
<organism evidence="1 2">
    <name type="scientific">Striga asiatica</name>
    <name type="common">Asiatic witchweed</name>
    <name type="synonym">Buchnera asiatica</name>
    <dbReference type="NCBI Taxonomy" id="4170"/>
    <lineage>
        <taxon>Eukaryota</taxon>
        <taxon>Viridiplantae</taxon>
        <taxon>Streptophyta</taxon>
        <taxon>Embryophyta</taxon>
        <taxon>Tracheophyta</taxon>
        <taxon>Spermatophyta</taxon>
        <taxon>Magnoliopsida</taxon>
        <taxon>eudicotyledons</taxon>
        <taxon>Gunneridae</taxon>
        <taxon>Pentapetalae</taxon>
        <taxon>asterids</taxon>
        <taxon>lamiids</taxon>
        <taxon>Lamiales</taxon>
        <taxon>Orobanchaceae</taxon>
        <taxon>Buchnereae</taxon>
        <taxon>Striga</taxon>
    </lineage>
</organism>